<keyword evidence="1" id="KW-1133">Transmembrane helix</keyword>
<dbReference type="Proteomes" id="UP000240283">
    <property type="component" value="Segment"/>
</dbReference>
<keyword evidence="1" id="KW-0472">Membrane</keyword>
<keyword evidence="3" id="KW-1185">Reference proteome</keyword>
<feature type="transmembrane region" description="Helical" evidence="1">
    <location>
        <begin position="71"/>
        <end position="95"/>
    </location>
</feature>
<accession>A0A2H5BQ01</accession>
<protein>
    <submittedName>
        <fullName evidence="2">Uncharacterized protein</fullName>
    </submittedName>
</protein>
<proteinExistence type="predicted"/>
<sequence length="136" mass="15547">MIISKKSWHYRLNEKVHNKYTLNRMGTLCEYMRATMASLFIVVISIICIIAALFLAVMPVVGAFIELPEQLAAIQIIGTGVYVILIVVGSLTFLIKRVKEALHNRKTVKKKSTNIFKEYYLAHKNKFCPTIKIEDD</sequence>
<name>A0A2H5BQ01_9CAUD</name>
<evidence type="ECO:0000313" key="3">
    <source>
        <dbReference type="Proteomes" id="UP000240283"/>
    </source>
</evidence>
<organism evidence="2 3">
    <name type="scientific">Vibrio phage Vp_R1</name>
    <dbReference type="NCBI Taxonomy" id="2059867"/>
    <lineage>
        <taxon>Viruses</taxon>
        <taxon>Duplodnaviria</taxon>
        <taxon>Heunggongvirae</taxon>
        <taxon>Uroviricota</taxon>
        <taxon>Caudoviricetes</taxon>
        <taxon>Grimontviridae</taxon>
        <taxon>Dalianvirus</taxon>
        <taxon>Dalianvirus R1</taxon>
    </lineage>
</organism>
<evidence type="ECO:0000256" key="1">
    <source>
        <dbReference type="SAM" id="Phobius"/>
    </source>
</evidence>
<evidence type="ECO:0000313" key="2">
    <source>
        <dbReference type="EMBL" id="AUG88407.1"/>
    </source>
</evidence>
<reference evidence="2 3" key="1">
    <citation type="submission" date="2017-12" db="EMBL/GenBank/DDBJ databases">
        <title>Genomic analysis of a novel phage Vp_R1 lytic to Vibrio parahaemolyticus.</title>
        <authorList>
            <person name="Ren H."/>
            <person name="Li Z."/>
        </authorList>
    </citation>
    <scope>NUCLEOTIDE SEQUENCE [LARGE SCALE GENOMIC DNA]</scope>
</reference>
<feature type="transmembrane region" description="Helical" evidence="1">
    <location>
        <begin position="39"/>
        <end position="65"/>
    </location>
</feature>
<gene>
    <name evidence="2" type="ORF">VPR_043</name>
</gene>
<dbReference type="EMBL" id="MG603697">
    <property type="protein sequence ID" value="AUG88407.1"/>
    <property type="molecule type" value="Genomic_DNA"/>
</dbReference>
<keyword evidence="1" id="KW-0812">Transmembrane</keyword>